<geneLocation type="plasmid" evidence="2 3">
    <name>unnamed</name>
</geneLocation>
<dbReference type="Gene3D" id="1.10.3160.10">
    <property type="entry name" value="Bbcrasp-1"/>
    <property type="match status" value="1"/>
</dbReference>
<evidence type="ECO:0000256" key="1">
    <source>
        <dbReference type="SAM" id="MobiDB-lite"/>
    </source>
</evidence>
<reference evidence="2" key="1">
    <citation type="submission" date="2013-04" db="EMBL/GenBank/DDBJ databases">
        <title>Comparative Genomics of Relapsing Fever Spirochetes.</title>
        <authorList>
            <person name="Schwan T.G."/>
            <person name="Raffel S.J."/>
            <person name="Porcella S.F."/>
            <person name="Martens C.A."/>
            <person name="Bruno D.P."/>
            <person name="Ricklefs S.M."/>
            <person name="Barbian K.B."/>
        </authorList>
    </citation>
    <scope>NUCLEOTIDE SEQUENCE</scope>
    <source>
        <strain evidence="2">Co53</strain>
        <plasmid evidence="2">unnamed</plasmid>
    </source>
</reference>
<dbReference type="PROSITE" id="PS51257">
    <property type="entry name" value="PROKAR_LIPOPROTEIN"/>
    <property type="match status" value="1"/>
</dbReference>
<organism evidence="2">
    <name type="scientific">Borrelia coriaceae ATCC 43381</name>
    <dbReference type="NCBI Taxonomy" id="1408429"/>
    <lineage>
        <taxon>Bacteria</taxon>
        <taxon>Pseudomonadati</taxon>
        <taxon>Spirochaetota</taxon>
        <taxon>Spirochaetia</taxon>
        <taxon>Spirochaetales</taxon>
        <taxon>Borreliaceae</taxon>
        <taxon>Borrelia</taxon>
    </lineage>
</organism>
<sequence length="366" mass="42165">MRSNILNNIFITFTLTALTLTGCDLKDMGKLQAFLTNPQIDQGDNTKILTLSTQLPNTNAELVTEVKDEQPAKDEATKATEIKDEKLEAKEHKKPEATQDEQKEQEKEDKTPATTENEQTTQEKEIILPIQDEIPAKTHQDQEQKQLQDNPTEEEIVKPTEDREKTTLIEEIIQKTQEGINSINEYSKNTENDDQYGMKEGVFNILVNTKNEKKLQSNENTKARQIFYLSLNWKEDTLKKFGTILNKIAQSDTNNHLAKTLVSIGANYPQLHFARTINTIYNKKDSLENLELQELKNIKSNLEEIYELRYKWIDTIDKIIAAYDTNNIQNNTQNLITHINFNYETILINEIPKIEVLAKDIAKILN</sequence>
<dbReference type="AlphaFoldDB" id="W5T1M0"/>
<name>W5T1M0_9SPIR</name>
<evidence type="ECO:0000313" key="2">
    <source>
        <dbReference type="EMBL" id="AHH11161.1"/>
    </source>
</evidence>
<evidence type="ECO:0000313" key="3">
    <source>
        <dbReference type="Proteomes" id="UP000019330"/>
    </source>
</evidence>
<dbReference type="OrthoDB" id="351102at2"/>
<dbReference type="NCBIfam" id="NF033729">
    <property type="entry name" value="borfam54_2"/>
    <property type="match status" value="1"/>
</dbReference>
<proteinExistence type="predicted"/>
<accession>W5T1M0</accession>
<gene>
    <name evidence="2" type="ORF">BCO_0027001</name>
</gene>
<feature type="region of interest" description="Disordered" evidence="1">
    <location>
        <begin position="66"/>
        <end position="158"/>
    </location>
</feature>
<dbReference type="HOGENOM" id="CLU_062986_2_0_12"/>
<keyword evidence="2" id="KW-0614">Plasmid</keyword>
<keyword evidence="3" id="KW-1185">Reference proteome</keyword>
<dbReference type="Pfam" id="PF05714">
    <property type="entry name" value="PFam54_60"/>
    <property type="match status" value="1"/>
</dbReference>
<dbReference type="InterPro" id="IPR008421">
    <property type="entry name" value="Borrelia_lipoprotein_PFam54/60"/>
</dbReference>
<dbReference type="EMBL" id="CP005746">
    <property type="protein sequence ID" value="AHH11161.1"/>
    <property type="molecule type" value="Genomic_DNA"/>
</dbReference>
<protein>
    <submittedName>
        <fullName evidence="2">Antigen P35</fullName>
    </submittedName>
</protein>
<dbReference type="Proteomes" id="UP000019330">
    <property type="component" value="Plasmid unnamed"/>
</dbReference>
<dbReference type="RefSeq" id="WP_025408509.1">
    <property type="nucleotide sequence ID" value="NZ_CP005746.1"/>
</dbReference>
<dbReference type="NCBIfam" id="NF033728">
    <property type="entry name" value="borfam54_1"/>
    <property type="match status" value="1"/>
</dbReference>
<feature type="compositionally biased region" description="Basic and acidic residues" evidence="1">
    <location>
        <begin position="66"/>
        <end position="111"/>
    </location>
</feature>
<feature type="compositionally biased region" description="Basic and acidic residues" evidence="1">
    <location>
        <begin position="134"/>
        <end position="146"/>
    </location>
</feature>
<dbReference type="NCBIfam" id="NF033730">
    <property type="entry name" value="borfam54_3"/>
    <property type="match status" value="1"/>
</dbReference>